<feature type="binding site" evidence="9">
    <location>
        <position position="291"/>
    </location>
    <ligand>
        <name>Mn(2+)</name>
        <dbReference type="ChEBI" id="CHEBI:29035"/>
        <label>2</label>
    </ligand>
</feature>
<name>W0E1H2_MARPU</name>
<dbReference type="GO" id="GO:0070006">
    <property type="term" value="F:metalloaminopeptidase activity"/>
    <property type="evidence" value="ECO:0007669"/>
    <property type="project" value="InterPro"/>
</dbReference>
<dbReference type="GO" id="GO:0005737">
    <property type="term" value="C:cytoplasm"/>
    <property type="evidence" value="ECO:0007669"/>
    <property type="project" value="UniProtKB-SubCell"/>
</dbReference>
<dbReference type="eggNOG" id="COG0260">
    <property type="taxonomic scope" value="Bacteria"/>
</dbReference>
<keyword evidence="5 9" id="KW-0645">Protease</keyword>
<dbReference type="KEGG" id="mpur:MARPU_12485"/>
<dbReference type="STRING" id="765910.MARPU_12485"/>
<organism evidence="11 12">
    <name type="scientific">Marichromatium purpuratum 984</name>
    <dbReference type="NCBI Taxonomy" id="765910"/>
    <lineage>
        <taxon>Bacteria</taxon>
        <taxon>Pseudomonadati</taxon>
        <taxon>Pseudomonadota</taxon>
        <taxon>Gammaproteobacteria</taxon>
        <taxon>Chromatiales</taxon>
        <taxon>Chromatiaceae</taxon>
        <taxon>Marichromatium</taxon>
    </lineage>
</organism>
<feature type="active site" evidence="9">
    <location>
        <position position="354"/>
    </location>
</feature>
<dbReference type="Gene3D" id="3.40.630.10">
    <property type="entry name" value="Zn peptidases"/>
    <property type="match status" value="1"/>
</dbReference>
<keyword evidence="4 9" id="KW-0031">Aminopeptidase</keyword>
<dbReference type="SUPFAM" id="SSF52949">
    <property type="entry name" value="Macro domain-like"/>
    <property type="match status" value="1"/>
</dbReference>
<evidence type="ECO:0000256" key="4">
    <source>
        <dbReference type="ARBA" id="ARBA00022438"/>
    </source>
</evidence>
<evidence type="ECO:0000313" key="12">
    <source>
        <dbReference type="Proteomes" id="UP000005275"/>
    </source>
</evidence>
<evidence type="ECO:0000313" key="11">
    <source>
        <dbReference type="EMBL" id="AHF04567.1"/>
    </source>
</evidence>
<comment type="subcellular location">
    <subcellularLocation>
        <location evidence="9">Cytoplasm</location>
    </subcellularLocation>
</comment>
<proteinExistence type="inferred from homology"/>
<evidence type="ECO:0000256" key="2">
    <source>
        <dbReference type="ARBA" id="ARBA00000967"/>
    </source>
</evidence>
<evidence type="ECO:0000259" key="10">
    <source>
        <dbReference type="PROSITE" id="PS00631"/>
    </source>
</evidence>
<dbReference type="Pfam" id="PF02789">
    <property type="entry name" value="Peptidase_M17_N"/>
    <property type="match status" value="1"/>
</dbReference>
<dbReference type="GO" id="GO:0030145">
    <property type="term" value="F:manganese ion binding"/>
    <property type="evidence" value="ECO:0007669"/>
    <property type="project" value="UniProtKB-UniRule"/>
</dbReference>
<comment type="function">
    <text evidence="9">Presumably involved in the processing and regular turnover of intracellular proteins. Catalyzes the removal of unsubstituted N-terminal amino acids from various peptides.</text>
</comment>
<dbReference type="InterPro" id="IPR023042">
    <property type="entry name" value="Peptidase_M17_leu_NH2_pept"/>
</dbReference>
<keyword evidence="6 9" id="KW-0479">Metal-binding</keyword>
<dbReference type="HOGENOM" id="CLU_013734_2_2_6"/>
<feature type="binding site" evidence="9">
    <location>
        <position position="268"/>
    </location>
    <ligand>
        <name>Mn(2+)</name>
        <dbReference type="ChEBI" id="CHEBI:29035"/>
        <label>2</label>
    </ligand>
</feature>
<dbReference type="NCBIfam" id="NF002077">
    <property type="entry name" value="PRK00913.2-4"/>
    <property type="match status" value="1"/>
</dbReference>
<keyword evidence="9" id="KW-0963">Cytoplasm</keyword>
<dbReference type="HAMAP" id="MF_00181">
    <property type="entry name" value="Cytosol_peptidase_M17"/>
    <property type="match status" value="1"/>
</dbReference>
<dbReference type="FunFam" id="3.40.630.10:FF:000004">
    <property type="entry name" value="Probable cytosol aminopeptidase"/>
    <property type="match status" value="1"/>
</dbReference>
<dbReference type="NCBIfam" id="NF002073">
    <property type="entry name" value="PRK00913.1-2"/>
    <property type="match status" value="1"/>
</dbReference>
<comment type="similarity">
    <text evidence="3 9">Belongs to the peptidase M17 family.</text>
</comment>
<dbReference type="GO" id="GO:0006508">
    <property type="term" value="P:proteolysis"/>
    <property type="evidence" value="ECO:0007669"/>
    <property type="project" value="UniProtKB-KW"/>
</dbReference>
<keyword evidence="8 9" id="KW-0464">Manganese</keyword>
<dbReference type="PANTHER" id="PTHR11963:SF23">
    <property type="entry name" value="CYTOSOL AMINOPEPTIDASE"/>
    <property type="match status" value="1"/>
</dbReference>
<dbReference type="PANTHER" id="PTHR11963">
    <property type="entry name" value="LEUCINE AMINOPEPTIDASE-RELATED"/>
    <property type="match status" value="1"/>
</dbReference>
<sequence>MEFKIKTGDLAKQKTPCLVLGVFEKHKLGAPAEAVDKACDGKLAALLKKGDMRGESGRTLLLYGLPGVAAERVLLVGCGKRKDFDRAAQRKAVTAAVDALAKLNASEALCALAEPLSREDDRYLRLRDTVVAAAARDYRYTHTKDADKLPKVALKRLALWIEKKTEQAIATQAIAHGRAIGDGVALARELGNLPGNICTPSYLAEQAETLAADHPKLTTEILDEAAMAELGMGALLSVSRGSRQPAKLIVMHYRGGTEEAKPVVLVGKGLTFDAGGISLKPAAQMDEMKYDMCGGASVFGVLQAACALELPINLVGVVPASENLPDGAANKPGDIVTSMSGQTIEILNTDAEGRLILCDALTYSKRFEPELVVDIATLTGACMIALGAHASGLFTADEALADELLAAGERANDRAWRMPLWDDYQSQLDSNFADMGNVGGREGGAITAACFLSRFTKDYRWAHLDIAGTAWLGGKQKGGTGRPVALLTELLLTRAGVAPQAG</sequence>
<dbReference type="CDD" id="cd00433">
    <property type="entry name" value="Peptidase_M17"/>
    <property type="match status" value="1"/>
</dbReference>
<evidence type="ECO:0000256" key="8">
    <source>
        <dbReference type="ARBA" id="ARBA00023211"/>
    </source>
</evidence>
<dbReference type="EMBL" id="CP007031">
    <property type="protein sequence ID" value="AHF04567.1"/>
    <property type="molecule type" value="Genomic_DNA"/>
</dbReference>
<evidence type="ECO:0000256" key="7">
    <source>
        <dbReference type="ARBA" id="ARBA00022801"/>
    </source>
</evidence>
<gene>
    <name evidence="9" type="primary">pepA</name>
    <name evidence="11" type="ORF">MARPU_12485</name>
</gene>
<keyword evidence="12" id="KW-1185">Reference proteome</keyword>
<feature type="binding site" evidence="9">
    <location>
        <position position="352"/>
    </location>
    <ligand>
        <name>Mn(2+)</name>
        <dbReference type="ChEBI" id="CHEBI:29035"/>
        <label>1</label>
    </ligand>
</feature>
<dbReference type="Proteomes" id="UP000005275">
    <property type="component" value="Chromosome"/>
</dbReference>
<dbReference type="PROSITE" id="PS00631">
    <property type="entry name" value="CYTOSOL_AP"/>
    <property type="match status" value="1"/>
</dbReference>
<dbReference type="RefSeq" id="WP_005224757.1">
    <property type="nucleotide sequence ID" value="NZ_CP007031.1"/>
</dbReference>
<comment type="catalytic activity">
    <reaction evidence="1 9">
        <text>Release of an N-terminal amino acid, Xaa-|-Yaa-, in which Xaa is preferably Leu, but may be other amino acids including Pro although not Arg or Lys, and Yaa may be Pro. Amino acid amides and methyl esters are also readily hydrolyzed, but rates on arylamides are exceedingly low.</text>
        <dbReference type="EC" id="3.4.11.1"/>
    </reaction>
</comment>
<feature type="binding site" evidence="9">
    <location>
        <position position="352"/>
    </location>
    <ligand>
        <name>Mn(2+)</name>
        <dbReference type="ChEBI" id="CHEBI:29035"/>
        <label>2</label>
    </ligand>
</feature>
<evidence type="ECO:0000256" key="9">
    <source>
        <dbReference type="HAMAP-Rule" id="MF_00181"/>
    </source>
</evidence>
<dbReference type="SUPFAM" id="SSF53187">
    <property type="entry name" value="Zn-dependent exopeptidases"/>
    <property type="match status" value="1"/>
</dbReference>
<dbReference type="OrthoDB" id="9809354at2"/>
<dbReference type="Pfam" id="PF00883">
    <property type="entry name" value="Peptidase_M17"/>
    <property type="match status" value="1"/>
</dbReference>
<dbReference type="EC" id="3.4.11.1" evidence="9"/>
<dbReference type="InterPro" id="IPR043472">
    <property type="entry name" value="Macro_dom-like"/>
</dbReference>
<evidence type="ECO:0000256" key="3">
    <source>
        <dbReference type="ARBA" id="ARBA00009528"/>
    </source>
</evidence>
<dbReference type="InterPro" id="IPR000819">
    <property type="entry name" value="Peptidase_M17_C"/>
</dbReference>
<dbReference type="Gene3D" id="3.40.220.10">
    <property type="entry name" value="Leucine Aminopeptidase, subunit E, domain 1"/>
    <property type="match status" value="1"/>
</dbReference>
<evidence type="ECO:0000256" key="5">
    <source>
        <dbReference type="ARBA" id="ARBA00022670"/>
    </source>
</evidence>
<dbReference type="AlphaFoldDB" id="W0E1H2"/>
<reference evidence="11 12" key="1">
    <citation type="submission" date="2013-12" db="EMBL/GenBank/DDBJ databases">
        <authorList>
            <consortium name="DOE Joint Genome Institute"/>
            <person name="Bryant D.A."/>
            <person name="Huntemann M."/>
            <person name="Han J."/>
            <person name="Chen A."/>
            <person name="Kyrpides N."/>
            <person name="Mavromatis K."/>
            <person name="Markowitz V."/>
            <person name="Palaniappan K."/>
            <person name="Ivanova N."/>
            <person name="Schaumberg A."/>
            <person name="Pati A."/>
            <person name="Liolios K."/>
            <person name="Nordberg H.P."/>
            <person name="Cantor M.N."/>
            <person name="Hua S.X."/>
            <person name="Woyke T."/>
        </authorList>
    </citation>
    <scope>NUCLEOTIDE SEQUENCE [LARGE SCALE GENOMIC DNA]</scope>
    <source>
        <strain evidence="11 12">984</strain>
    </source>
</reference>
<dbReference type="NCBIfam" id="NF002074">
    <property type="entry name" value="PRK00913.1-4"/>
    <property type="match status" value="1"/>
</dbReference>
<dbReference type="EC" id="3.4.11.10" evidence="9"/>
<keyword evidence="7 9" id="KW-0378">Hydrolase</keyword>
<evidence type="ECO:0000256" key="6">
    <source>
        <dbReference type="ARBA" id="ARBA00022723"/>
    </source>
</evidence>
<feature type="binding site" evidence="9">
    <location>
        <position position="350"/>
    </location>
    <ligand>
        <name>Mn(2+)</name>
        <dbReference type="ChEBI" id="CHEBI:29035"/>
        <label>1</label>
    </ligand>
</feature>
<dbReference type="InterPro" id="IPR008283">
    <property type="entry name" value="Peptidase_M17_N"/>
</dbReference>
<comment type="cofactor">
    <cofactor evidence="9">
        <name>Mn(2+)</name>
        <dbReference type="ChEBI" id="CHEBI:29035"/>
    </cofactor>
    <text evidence="9">Binds 2 manganese ions per subunit.</text>
</comment>
<evidence type="ECO:0000256" key="1">
    <source>
        <dbReference type="ARBA" id="ARBA00000135"/>
    </source>
</evidence>
<feature type="binding site" evidence="9">
    <location>
        <position position="273"/>
    </location>
    <ligand>
        <name>Mn(2+)</name>
        <dbReference type="ChEBI" id="CHEBI:29035"/>
        <label>2</label>
    </ligand>
</feature>
<dbReference type="PRINTS" id="PR00481">
    <property type="entry name" value="LAMNOPPTDASE"/>
</dbReference>
<protein>
    <recommendedName>
        <fullName evidence="9">Probable cytosol aminopeptidase</fullName>
        <ecNumber evidence="9">3.4.11.1</ecNumber>
    </recommendedName>
    <alternativeName>
        <fullName evidence="9">Leucine aminopeptidase</fullName>
        <shortName evidence="9">LAP</shortName>
        <ecNumber evidence="9">3.4.11.10</ecNumber>
    </alternativeName>
    <alternativeName>
        <fullName evidence="9">Leucyl aminopeptidase</fullName>
    </alternativeName>
</protein>
<feature type="active site" evidence="9">
    <location>
        <position position="280"/>
    </location>
</feature>
<accession>W0E1H2</accession>
<dbReference type="InterPro" id="IPR011356">
    <property type="entry name" value="Leucine_aapep/pepB"/>
</dbReference>
<feature type="binding site" evidence="9">
    <location>
        <position position="273"/>
    </location>
    <ligand>
        <name>Mn(2+)</name>
        <dbReference type="ChEBI" id="CHEBI:29035"/>
        <label>1</label>
    </ligand>
</feature>
<comment type="catalytic activity">
    <reaction evidence="2 9">
        <text>Release of an N-terminal amino acid, preferentially leucine, but not glutamic or aspartic acids.</text>
        <dbReference type="EC" id="3.4.11.10"/>
    </reaction>
</comment>
<feature type="domain" description="Cytosol aminopeptidase" evidence="10">
    <location>
        <begin position="348"/>
        <end position="355"/>
    </location>
</feature>